<reference evidence="3 4" key="2">
    <citation type="journal article" date="2011" name="Stand. Genomic Sci.">
        <title>Complete genome sequence of Desulfurococcus mucosus type strain (O7/1).</title>
        <authorList>
            <person name="Wirth R."/>
            <person name="Chertkov O."/>
            <person name="Held B."/>
            <person name="Lapidus A."/>
            <person name="Nolan M."/>
            <person name="Lucas S."/>
            <person name="Hammon N."/>
            <person name="Deshpande S."/>
            <person name="Cheng J.F."/>
            <person name="Tapia R."/>
            <person name="Han C."/>
            <person name="Goodwin L."/>
            <person name="Pitluck S."/>
            <person name="Liolios K."/>
            <person name="Ioanna P."/>
            <person name="Ivanova N."/>
            <person name="Mavromatis K."/>
            <person name="Mikhailova N."/>
            <person name="Pati A."/>
            <person name="Chen A."/>
            <person name="Palaniappan K."/>
            <person name="Land M."/>
            <person name="Hauser L."/>
            <person name="Chang Y.J."/>
            <person name="Jeffries C.D."/>
            <person name="Bilek Y."/>
            <person name="Hader T."/>
            <person name="Rohde M."/>
            <person name="Spring S."/>
            <person name="Sikorski J."/>
            <person name="Goker M."/>
            <person name="Woyke T."/>
            <person name="Bristow J."/>
            <person name="Eisen J.A."/>
            <person name="Markowitz V."/>
            <person name="Hugenholtz P."/>
            <person name="Kyrpides N.C."/>
            <person name="Klenk H.P."/>
        </authorList>
    </citation>
    <scope>NUCLEOTIDE SEQUENCE [LARGE SCALE GENOMIC DNA]</scope>
    <source>
        <strain evidence="4">ATCC 35584 / DSM 2162 / JCM 9187 / O7/1</strain>
    </source>
</reference>
<keyword evidence="4" id="KW-1185">Reference proteome</keyword>
<reference evidence="4" key="1">
    <citation type="submission" date="2010-11" db="EMBL/GenBank/DDBJ databases">
        <title>The complete genome of Desulfurococcus mucosus DSM 2162.</title>
        <authorList>
            <consortium name="US DOE Joint Genome Institute (JGI-PGF)"/>
            <person name="Lucas S."/>
            <person name="Copeland A."/>
            <person name="Lapidus A."/>
            <person name="Bruce D."/>
            <person name="Goodwin L."/>
            <person name="Pitluck S."/>
            <person name="Kyrpides N."/>
            <person name="Mavromatis K."/>
            <person name="Pagani I."/>
            <person name="Ivanova N."/>
            <person name="Ovchinnikova G."/>
            <person name="Chertkov O."/>
            <person name="Held B."/>
            <person name="Brettin T."/>
            <person name="Detter J.C."/>
            <person name="Tapia R."/>
            <person name="Han C."/>
            <person name="Land M."/>
            <person name="Hauser L."/>
            <person name="Markowitz V."/>
            <person name="Cheng J.-F."/>
            <person name="Hugenholtz P."/>
            <person name="Woyke T."/>
            <person name="Wu D."/>
            <person name="Wirth R."/>
            <person name="Bilek Y."/>
            <person name="Hader T."/>
            <person name="Klenk H.-P."/>
            <person name="Eisen J.A."/>
        </authorList>
    </citation>
    <scope>NUCLEOTIDE SEQUENCE [LARGE SCALE GENOMIC DNA]</scope>
    <source>
        <strain evidence="4">ATCC 35584 / DSM 2162 / JCM 9187 / O7/1</strain>
    </source>
</reference>
<accession>E8R7X5</accession>
<dbReference type="HOGENOM" id="CLU_329737_0_0_2"/>
<keyword evidence="1" id="KW-1133">Transmembrane helix</keyword>
<evidence type="ECO:0000259" key="2">
    <source>
        <dbReference type="Pfam" id="PF10102"/>
    </source>
</evidence>
<evidence type="ECO:0000256" key="1">
    <source>
        <dbReference type="SAM" id="Phobius"/>
    </source>
</evidence>
<sequence length="862" mass="92928" precursor="true">MASPLVTHVIGGVVMVAVIIAVVNYGSIMYNTTRYNNLQQLYEEIASAIAVRINSAVLDAYMRGLNNTIIHLANPVEAAAGEKYNVYIGVGSSLSKLFPRVPGDTGLYVVVSSPDNTIYGYASASMIPGVEVARGRVVINKYRTGFDAAYGYSENGVPFLCRMPINVTERAGVDLSNYLVLVNLSLTGVNCTYLGKQYSPSRSDVRFTDSDGVTPLDYYIEYWGSVNALIWVKIPLLKAREVKTIYMYWGNSFAQEKSNPGIFTLLSRLGEYSGIQSLLLSGVWGVKYNNTASINIAGNGSVLTVSATYTASPGYVNIYSVQELDATGKLGWIVEALGSPVDTGSNSQNYRAGFYAWNTTAEKYSILLIPPVIDPSTSLSNYTIIYGNWSITGEVTGEGVNLVVNNTALQTIQVGKNTNISIAIAQRSISSTGEYASMLYKVRVDSYSGVYRGIVLSEGLANTSNQAFAIVLTVDDKGYLQVCQLDVDRLLQGQTQLDCESTGVSVDPDGEWFYINATIRNPAQGQGNPELELTVYRASDGSLVYQLPRQGTQGFTGRADYIGPIVYYNGVPVGYTGSEFDDLVAIRYGSPVDLTSIMVVGLPAGWIAELWDGDFNASGVAGSNGVAVLNVTLKPVLGVDGPVYLYIYTGDGVLVDVFEINQVISGGTIIEYAPGIRESTSSFSAMIHASANNICNVNVGKGGYVYLLDTGSTCIGMGVSNVAWGWYWTSVGYFNGSFYYFIENQFNRALYSSYSLTSTVKPASLRVVFGVSAEGLSNVKNTNTTGLFQLIMLRPFVYPEPSVSYSSGLIQNASFPQPPTVIVDQYSGYIVFSSDLTVDIVVAIKSTGGVVVVEVPRGVRGR</sequence>
<dbReference type="Pfam" id="PF10102">
    <property type="entry name" value="DUF2341"/>
    <property type="match status" value="1"/>
</dbReference>
<evidence type="ECO:0000313" key="4">
    <source>
        <dbReference type="Proteomes" id="UP000001068"/>
    </source>
</evidence>
<gene>
    <name evidence="3" type="ordered locus">Desmu_0282</name>
</gene>
<dbReference type="KEGG" id="dmu:Desmu_0282"/>
<dbReference type="RefSeq" id="WP_013561823.1">
    <property type="nucleotide sequence ID" value="NC_014961.1"/>
</dbReference>
<name>E8R7X5_DESM0</name>
<organism evidence="3 4">
    <name type="scientific">Desulfurococcus mucosus (strain ATCC 35584 / DSM 2162 / JCM 9187 / O7/1)</name>
    <dbReference type="NCBI Taxonomy" id="765177"/>
    <lineage>
        <taxon>Archaea</taxon>
        <taxon>Thermoproteota</taxon>
        <taxon>Thermoprotei</taxon>
        <taxon>Desulfurococcales</taxon>
        <taxon>Desulfurococcaceae</taxon>
        <taxon>Desulfurococcus</taxon>
    </lineage>
</organism>
<dbReference type="EMBL" id="CP002363">
    <property type="protein sequence ID" value="ADV64601.1"/>
    <property type="molecule type" value="Genomic_DNA"/>
</dbReference>
<feature type="transmembrane region" description="Helical" evidence="1">
    <location>
        <begin position="6"/>
        <end position="26"/>
    </location>
</feature>
<feature type="domain" description="DUF2341" evidence="2">
    <location>
        <begin position="203"/>
        <end position="260"/>
    </location>
</feature>
<protein>
    <recommendedName>
        <fullName evidence="2">DUF2341 domain-containing protein</fullName>
    </recommendedName>
</protein>
<keyword evidence="1" id="KW-0472">Membrane</keyword>
<dbReference type="InterPro" id="IPR018765">
    <property type="entry name" value="DUF2341"/>
</dbReference>
<dbReference type="GeneID" id="10152974"/>
<evidence type="ECO:0000313" key="3">
    <source>
        <dbReference type="EMBL" id="ADV64601.1"/>
    </source>
</evidence>
<dbReference type="AlphaFoldDB" id="E8R7X5"/>
<dbReference type="eggNOG" id="arCOG03508">
    <property type="taxonomic scope" value="Archaea"/>
</dbReference>
<proteinExistence type="predicted"/>
<dbReference type="STRING" id="765177.Desmu_0282"/>
<dbReference type="Proteomes" id="UP000001068">
    <property type="component" value="Chromosome"/>
</dbReference>
<keyword evidence="1" id="KW-0812">Transmembrane</keyword>